<dbReference type="SUPFAM" id="SSF52540">
    <property type="entry name" value="P-loop containing nucleoside triphosphate hydrolases"/>
    <property type="match status" value="2"/>
</dbReference>
<feature type="domain" description="Helicase ATP-binding" evidence="3">
    <location>
        <begin position="629"/>
        <end position="804"/>
    </location>
</feature>
<evidence type="ECO:0000313" key="5">
    <source>
        <dbReference type="EMBL" id="TFD52730.1"/>
    </source>
</evidence>
<dbReference type="OrthoDB" id="9760715at2"/>
<feature type="region of interest" description="Disordered" evidence="2">
    <location>
        <begin position="401"/>
        <end position="422"/>
    </location>
</feature>
<dbReference type="PANTHER" id="PTHR10799">
    <property type="entry name" value="SNF2/RAD54 HELICASE FAMILY"/>
    <property type="match status" value="1"/>
</dbReference>
<dbReference type="InterPro" id="IPR038718">
    <property type="entry name" value="SNF2-like_sf"/>
</dbReference>
<feature type="region of interest" description="Disordered" evidence="2">
    <location>
        <begin position="1"/>
        <end position="23"/>
    </location>
</feature>
<proteinExistence type="predicted"/>
<dbReference type="PROSITE" id="PS51192">
    <property type="entry name" value="HELICASE_ATP_BIND_1"/>
    <property type="match status" value="1"/>
</dbReference>
<dbReference type="InterPro" id="IPR049730">
    <property type="entry name" value="SNF2/RAD54-like_C"/>
</dbReference>
<evidence type="ECO:0000259" key="4">
    <source>
        <dbReference type="PROSITE" id="PS51194"/>
    </source>
</evidence>
<feature type="domain" description="Helicase C-terminal" evidence="4">
    <location>
        <begin position="929"/>
        <end position="1079"/>
    </location>
</feature>
<dbReference type="GO" id="GO:0016787">
    <property type="term" value="F:hydrolase activity"/>
    <property type="evidence" value="ECO:0007669"/>
    <property type="project" value="UniProtKB-KW"/>
</dbReference>
<dbReference type="Gene3D" id="3.40.50.300">
    <property type="entry name" value="P-loop containing nucleotide triphosphate hydrolases"/>
    <property type="match status" value="1"/>
</dbReference>
<organism evidence="5 6">
    <name type="scientific">Cryobacterium frigoriphilum</name>
    <dbReference type="NCBI Taxonomy" id="1259150"/>
    <lineage>
        <taxon>Bacteria</taxon>
        <taxon>Bacillati</taxon>
        <taxon>Actinomycetota</taxon>
        <taxon>Actinomycetes</taxon>
        <taxon>Micrococcales</taxon>
        <taxon>Microbacteriaceae</taxon>
        <taxon>Cryobacterium</taxon>
    </lineage>
</organism>
<dbReference type="EMBL" id="SOHE01000027">
    <property type="protein sequence ID" value="TFD52730.1"/>
    <property type="molecule type" value="Genomic_DNA"/>
</dbReference>
<evidence type="ECO:0000313" key="6">
    <source>
        <dbReference type="Proteomes" id="UP000297447"/>
    </source>
</evidence>
<dbReference type="Gene3D" id="3.40.50.10810">
    <property type="entry name" value="Tandem AAA-ATPase domain"/>
    <property type="match status" value="1"/>
</dbReference>
<dbReference type="SMART" id="SM00487">
    <property type="entry name" value="DEXDc"/>
    <property type="match status" value="1"/>
</dbReference>
<dbReference type="GO" id="GO:0005524">
    <property type="term" value="F:ATP binding"/>
    <property type="evidence" value="ECO:0007669"/>
    <property type="project" value="InterPro"/>
</dbReference>
<dbReference type="AlphaFoldDB" id="A0A4R9A5Q3"/>
<keyword evidence="5" id="KW-0347">Helicase</keyword>
<dbReference type="PROSITE" id="PS51194">
    <property type="entry name" value="HELICASE_CTER"/>
    <property type="match status" value="1"/>
</dbReference>
<evidence type="ECO:0000259" key="3">
    <source>
        <dbReference type="PROSITE" id="PS51192"/>
    </source>
</evidence>
<name>A0A4R9A5Q3_9MICO</name>
<dbReference type="SMART" id="SM00490">
    <property type="entry name" value="HELICc"/>
    <property type="match status" value="1"/>
</dbReference>
<accession>A0A4R9A5Q3</accession>
<dbReference type="InterPro" id="IPR001650">
    <property type="entry name" value="Helicase_C-like"/>
</dbReference>
<protein>
    <submittedName>
        <fullName evidence="5">DEAD/DEAH box helicase</fullName>
    </submittedName>
</protein>
<keyword evidence="5" id="KW-0547">Nucleotide-binding</keyword>
<keyword evidence="6" id="KW-1185">Reference proteome</keyword>
<evidence type="ECO:0000256" key="2">
    <source>
        <dbReference type="SAM" id="MobiDB-lite"/>
    </source>
</evidence>
<sequence>MRRWSVPESVTPPERGADSTIDSTTESAAAWRSVLGVAAGPGAASAPTSFGRMMAAPKTGRPASMALQFELREQTPHTSERWRGPTARTVTRVQPGHGDFRLGVRPLLQNARGSWVRGDLAWSKLSTQAAALNLNREHHRWFCEFVAVYRALRGVYYSRETDWLYLDDFTSPLLWHLLAEGAALGIDLRTSAKDGVVTVGSGASVSLDVRAPAADTALHLSTRLTIDDEPHPCEFAGAIGTHGLYSYRLTPPPVFTLAPTGVPLSHEQRRLLGQPASIEVPAPDVDEFLGEFYPRLRTRMPITSTDASVRLPEIVPPRLVLTIRFAARQSLHLDWHWEYSTGSTVLQVPFADVLTDLRAGGLNGTRGGPAGAPGDDTRDGAHERALTAQVAHILAGEAADAADAADDADRADPAEPSPLRPGGTVIALPPLLSGTLRGIDAAQFAATILPHLRALRGVRVDTVGAEPDYRELTDVPKLTVTTVETDQRDWFDLGVIVTVNGKTVPFSTLFAALSQGRKRLLLIDNSYLSLQQPVFAQLHDLIDDARALPEWETGLRISRYQASLWSDFEDLADEALPAQAWRAAVDGLLELLPANPAGASASALARVPLPVGVLATLRPYQHDGYAWLAFLWKHQLGGVLADDMGLGKTLQTLSLIEHATREPRTAPGNVPEHDAVTGRRPFLVVAPTSVVSNWLTEAARFTPGLRVHAVTATAGRGAALTDAAARSDVIVTSYALFRLDFAAYQELTWAGLILDEAQFVKNSTAKVHACARDLDTPFKLALTGTPMENSLLDLWALFSIVAPGLFPSARRFTEKYLRPIERGESPHVLTRLRRRIRPLMLRRTKELVATELPPKQEQRLSVDLNPRHLKLYDTFLQRERQKLLGLLDDLDKNRFIIFRSLTLLRLLSLDPSLVDEKYAGVPSSKLDALFDQLDDVVEGHRALIFSQFTSFLKKAAARLDAQGIAYCYLDGSTRDRAAVIDSFKTGTAPVFLISLKAGGFGLNLTEADYVFLLDPWWNPQAEAQAVDRTHRIGQTRTVMVYRMVATGTIEEKVMALKERKAQLFNAVIDDDAVFSADLTADDIRGLFDTEAPAHPRE</sequence>
<dbReference type="GO" id="GO:0004386">
    <property type="term" value="F:helicase activity"/>
    <property type="evidence" value="ECO:0007669"/>
    <property type="project" value="UniProtKB-KW"/>
</dbReference>
<comment type="caution">
    <text evidence="5">The sequence shown here is derived from an EMBL/GenBank/DDBJ whole genome shotgun (WGS) entry which is preliminary data.</text>
</comment>
<dbReference type="InterPro" id="IPR000330">
    <property type="entry name" value="SNF2_N"/>
</dbReference>
<keyword evidence="1" id="KW-0378">Hydrolase</keyword>
<dbReference type="Pfam" id="PF00176">
    <property type="entry name" value="SNF2-rel_dom"/>
    <property type="match status" value="1"/>
</dbReference>
<dbReference type="Proteomes" id="UP000297447">
    <property type="component" value="Unassembled WGS sequence"/>
</dbReference>
<evidence type="ECO:0000256" key="1">
    <source>
        <dbReference type="ARBA" id="ARBA00022801"/>
    </source>
</evidence>
<gene>
    <name evidence="5" type="ORF">E3T55_06070</name>
</gene>
<dbReference type="InterPro" id="IPR014001">
    <property type="entry name" value="Helicase_ATP-bd"/>
</dbReference>
<reference evidence="5 6" key="1">
    <citation type="submission" date="2019-03" db="EMBL/GenBank/DDBJ databases">
        <title>Genomics of glacier-inhabiting Cryobacterium strains.</title>
        <authorList>
            <person name="Liu Q."/>
            <person name="Xin Y.-H."/>
        </authorList>
    </citation>
    <scope>NUCLEOTIDE SEQUENCE [LARGE SCALE GENOMIC DNA]</scope>
    <source>
        <strain evidence="5 6">Hh14</strain>
    </source>
</reference>
<dbReference type="Pfam" id="PF00271">
    <property type="entry name" value="Helicase_C"/>
    <property type="match status" value="1"/>
</dbReference>
<dbReference type="InterPro" id="IPR027417">
    <property type="entry name" value="P-loop_NTPase"/>
</dbReference>
<dbReference type="CDD" id="cd18793">
    <property type="entry name" value="SF2_C_SNF"/>
    <property type="match status" value="1"/>
</dbReference>
<keyword evidence="5" id="KW-0067">ATP-binding</keyword>